<evidence type="ECO:0000256" key="5">
    <source>
        <dbReference type="ARBA" id="ARBA00023136"/>
    </source>
</evidence>
<sequence>MLRLSVGALRTRWQLFAGAVVAVALGVGLVQSGLQMLSATDRPVLPAGLSAFERAKVREGYVGAATLLGMSVMLAVFLSVFIVSTTFGFITVQRRREFGLLRLVGAQRGYLCLMVMTEAGLLGMVGSLAGLPLGVLATWAQSWLLVELGMLPEWFAAPWDQGAVWAAMVIGVCTALFGVLAAAWRASRIGALEAVVEGQAARRVMTGWRWFWGLSAAFCTVVLVIAAQAARDLVAGLMIGLVVMISGSVALSQLSPVVVPLAARIPAVVVRGNLIADLARAGVLHAVRRSAATAAPLIVLVGLVVGLWGTFGSLAKAVGVEQERLITADVVVDHAVRPGLGVVAASVQTAVPIAVTRFRKTVYSEAVGIDPVAYQQTHRLRPRKGSLDRLTGRTIAIGPGMAAEGYRLGSTLNVALGNRRVAVKVVAIMPETLDVSENFFIPRSLLPAGGRTETLVKLAPGVTLEDRSAEGRAGEGRVGEGRVGEGRAGEGRAGEGRAGEGRAGEGRAGEGRAGEGQAGEGLAGEGRVGEGPAGWGTGEWRTVEEWAGARGEAQQRSNSGLFAALMGLAGIFTAVAVVNAVVMSTADRRQEFTVSRLAGLTRTQVVTVALVESATVVVVGVLLGSLVAAAALAGIAAGPYGLAALAIPWRLLGLIFAGALVVVGAAATLTSCRATSRRLGTY</sequence>
<dbReference type="PANTHER" id="PTHR30572">
    <property type="entry name" value="MEMBRANE COMPONENT OF TRANSPORTER-RELATED"/>
    <property type="match status" value="1"/>
</dbReference>
<feature type="transmembrane region" description="Helical" evidence="8">
    <location>
        <begin position="561"/>
        <end position="584"/>
    </location>
</feature>
<dbReference type="InterPro" id="IPR003838">
    <property type="entry name" value="ABC3_permease_C"/>
</dbReference>
<evidence type="ECO:0000259" key="9">
    <source>
        <dbReference type="Pfam" id="PF02687"/>
    </source>
</evidence>
<feature type="transmembrane region" description="Helical" evidence="8">
    <location>
        <begin position="164"/>
        <end position="186"/>
    </location>
</feature>
<dbReference type="PANTHER" id="PTHR30572:SF4">
    <property type="entry name" value="ABC TRANSPORTER PERMEASE YTRF"/>
    <property type="match status" value="1"/>
</dbReference>
<keyword evidence="4 8" id="KW-1133">Transmembrane helix</keyword>
<proteinExistence type="inferred from homology"/>
<accession>A0A7X5ZZI8</accession>
<feature type="transmembrane region" description="Helical" evidence="8">
    <location>
        <begin position="233"/>
        <end position="254"/>
    </location>
</feature>
<feature type="domain" description="ABC3 transporter permease C-terminal" evidence="9">
    <location>
        <begin position="72"/>
        <end position="189"/>
    </location>
</feature>
<dbReference type="Pfam" id="PF02687">
    <property type="entry name" value="FtsX"/>
    <property type="match status" value="2"/>
</dbReference>
<protein>
    <submittedName>
        <fullName evidence="10">Putative low-complexity protein</fullName>
    </submittedName>
</protein>
<reference evidence="10 11" key="1">
    <citation type="submission" date="2020-03" db="EMBL/GenBank/DDBJ databases">
        <title>Sequencing the genomes of 1000 actinobacteria strains.</title>
        <authorList>
            <person name="Klenk H.-P."/>
        </authorList>
    </citation>
    <scope>NUCLEOTIDE SEQUENCE [LARGE SCALE GENOMIC DNA]</scope>
    <source>
        <strain evidence="10 11">DSM 45490</strain>
    </source>
</reference>
<organism evidence="10 11">
    <name type="scientific">Kribbella shirazensis</name>
    <dbReference type="NCBI Taxonomy" id="1105143"/>
    <lineage>
        <taxon>Bacteria</taxon>
        <taxon>Bacillati</taxon>
        <taxon>Actinomycetota</taxon>
        <taxon>Actinomycetes</taxon>
        <taxon>Propionibacteriales</taxon>
        <taxon>Kribbellaceae</taxon>
        <taxon>Kribbella</taxon>
    </lineage>
</organism>
<evidence type="ECO:0000256" key="1">
    <source>
        <dbReference type="ARBA" id="ARBA00004651"/>
    </source>
</evidence>
<evidence type="ECO:0000313" key="11">
    <source>
        <dbReference type="Proteomes" id="UP000555407"/>
    </source>
</evidence>
<gene>
    <name evidence="10" type="ORF">BJY22_001819</name>
</gene>
<feature type="transmembrane region" description="Helical" evidence="8">
    <location>
        <begin position="294"/>
        <end position="315"/>
    </location>
</feature>
<keyword evidence="2" id="KW-1003">Cell membrane</keyword>
<feature type="region of interest" description="Disordered" evidence="7">
    <location>
        <begin position="466"/>
        <end position="538"/>
    </location>
</feature>
<feature type="compositionally biased region" description="Basic and acidic residues" evidence="7">
    <location>
        <begin position="466"/>
        <end position="513"/>
    </location>
</feature>
<evidence type="ECO:0000256" key="2">
    <source>
        <dbReference type="ARBA" id="ARBA00022475"/>
    </source>
</evidence>
<comment type="similarity">
    <text evidence="6">Belongs to the ABC-4 integral membrane protein family.</text>
</comment>
<comment type="caution">
    <text evidence="10">The sequence shown here is derived from an EMBL/GenBank/DDBJ whole genome shotgun (WGS) entry which is preliminary data.</text>
</comment>
<comment type="subcellular location">
    <subcellularLocation>
        <location evidence="1">Cell membrane</location>
        <topology evidence="1">Multi-pass membrane protein</topology>
    </subcellularLocation>
</comment>
<dbReference type="GO" id="GO:0005886">
    <property type="term" value="C:plasma membrane"/>
    <property type="evidence" value="ECO:0007669"/>
    <property type="project" value="UniProtKB-SubCell"/>
</dbReference>
<feature type="transmembrane region" description="Helical" evidence="8">
    <location>
        <begin position="12"/>
        <end position="34"/>
    </location>
</feature>
<dbReference type="InterPro" id="IPR050250">
    <property type="entry name" value="Macrolide_Exporter_MacB"/>
</dbReference>
<evidence type="ECO:0000256" key="3">
    <source>
        <dbReference type="ARBA" id="ARBA00022692"/>
    </source>
</evidence>
<feature type="transmembrane region" description="Helical" evidence="8">
    <location>
        <begin position="647"/>
        <end position="669"/>
    </location>
</feature>
<dbReference type="AlphaFoldDB" id="A0A7X5ZZI8"/>
<dbReference type="Proteomes" id="UP000555407">
    <property type="component" value="Unassembled WGS sequence"/>
</dbReference>
<feature type="domain" description="ABC3 transporter permease C-terminal" evidence="9">
    <location>
        <begin position="565"/>
        <end position="675"/>
    </location>
</feature>
<dbReference type="RefSeq" id="WP_238350323.1">
    <property type="nucleotide sequence ID" value="NZ_JAASRO010000001.1"/>
</dbReference>
<evidence type="ECO:0000313" key="10">
    <source>
        <dbReference type="EMBL" id="NIK56102.1"/>
    </source>
</evidence>
<feature type="transmembrane region" description="Helical" evidence="8">
    <location>
        <begin position="61"/>
        <end position="90"/>
    </location>
</feature>
<keyword evidence="11" id="KW-1185">Reference proteome</keyword>
<feature type="transmembrane region" description="Helical" evidence="8">
    <location>
        <begin position="111"/>
        <end position="144"/>
    </location>
</feature>
<feature type="transmembrane region" description="Helical" evidence="8">
    <location>
        <begin position="207"/>
        <end position="227"/>
    </location>
</feature>
<evidence type="ECO:0000256" key="8">
    <source>
        <dbReference type="SAM" id="Phobius"/>
    </source>
</evidence>
<dbReference type="GO" id="GO:0022857">
    <property type="term" value="F:transmembrane transporter activity"/>
    <property type="evidence" value="ECO:0007669"/>
    <property type="project" value="TreeGrafter"/>
</dbReference>
<keyword evidence="3 8" id="KW-0812">Transmembrane</keyword>
<feature type="transmembrane region" description="Helical" evidence="8">
    <location>
        <begin position="605"/>
        <end position="635"/>
    </location>
</feature>
<feature type="compositionally biased region" description="Gly residues" evidence="7">
    <location>
        <begin position="514"/>
        <end position="537"/>
    </location>
</feature>
<dbReference type="EMBL" id="JAASRO010000001">
    <property type="protein sequence ID" value="NIK56102.1"/>
    <property type="molecule type" value="Genomic_DNA"/>
</dbReference>
<evidence type="ECO:0000256" key="7">
    <source>
        <dbReference type="SAM" id="MobiDB-lite"/>
    </source>
</evidence>
<keyword evidence="5 8" id="KW-0472">Membrane</keyword>
<evidence type="ECO:0000256" key="4">
    <source>
        <dbReference type="ARBA" id="ARBA00022989"/>
    </source>
</evidence>
<name>A0A7X5ZZI8_9ACTN</name>
<evidence type="ECO:0000256" key="6">
    <source>
        <dbReference type="ARBA" id="ARBA00038076"/>
    </source>
</evidence>